<dbReference type="SUPFAM" id="SSF53474">
    <property type="entry name" value="alpha/beta-Hydrolases"/>
    <property type="match status" value="1"/>
</dbReference>
<dbReference type="PANTHER" id="PTHR43194">
    <property type="entry name" value="HYDROLASE ALPHA/BETA FOLD FAMILY"/>
    <property type="match status" value="1"/>
</dbReference>
<evidence type="ECO:0000313" key="4">
    <source>
        <dbReference type="Proteomes" id="UP000198348"/>
    </source>
</evidence>
<evidence type="ECO:0000313" key="3">
    <source>
        <dbReference type="EMBL" id="SNR39327.1"/>
    </source>
</evidence>
<feature type="compositionally biased region" description="Low complexity" evidence="1">
    <location>
        <begin position="7"/>
        <end position="17"/>
    </location>
</feature>
<dbReference type="Gene3D" id="3.40.50.1820">
    <property type="entry name" value="alpha/beta hydrolase"/>
    <property type="match status" value="1"/>
</dbReference>
<evidence type="ECO:0000256" key="1">
    <source>
        <dbReference type="SAM" id="MobiDB-lite"/>
    </source>
</evidence>
<dbReference type="InterPro" id="IPR050228">
    <property type="entry name" value="Carboxylesterase_BioH"/>
</dbReference>
<gene>
    <name evidence="3" type="ORF">SAMN06265360_104217</name>
</gene>
<dbReference type="InterPro" id="IPR029058">
    <property type="entry name" value="AB_hydrolase_fold"/>
</dbReference>
<accession>A0A238VYV3</accession>
<feature type="region of interest" description="Disordered" evidence="1">
    <location>
        <begin position="1"/>
        <end position="24"/>
    </location>
</feature>
<dbReference type="EMBL" id="FZNW01000004">
    <property type="protein sequence ID" value="SNR39327.1"/>
    <property type="molecule type" value="Genomic_DNA"/>
</dbReference>
<dbReference type="Proteomes" id="UP000198348">
    <property type="component" value="Unassembled WGS sequence"/>
</dbReference>
<dbReference type="InterPro" id="IPR022742">
    <property type="entry name" value="Hydrolase_4"/>
</dbReference>
<dbReference type="Pfam" id="PF12146">
    <property type="entry name" value="Hydrolase_4"/>
    <property type="match status" value="1"/>
</dbReference>
<proteinExistence type="predicted"/>
<protein>
    <submittedName>
        <fullName evidence="3">Pimeloyl-ACP methyl ester carboxylesterase</fullName>
    </submittedName>
</protein>
<reference evidence="3 4" key="1">
    <citation type="submission" date="2017-06" db="EMBL/GenBank/DDBJ databases">
        <authorList>
            <person name="Kim H.J."/>
            <person name="Triplett B.A."/>
        </authorList>
    </citation>
    <scope>NUCLEOTIDE SEQUENCE [LARGE SCALE GENOMIC DNA]</scope>
    <source>
        <strain evidence="3 4">DSM 45207</strain>
    </source>
</reference>
<keyword evidence="4" id="KW-1185">Reference proteome</keyword>
<organism evidence="3 4">
    <name type="scientific">Haloechinothrix alba</name>
    <dbReference type="NCBI Taxonomy" id="664784"/>
    <lineage>
        <taxon>Bacteria</taxon>
        <taxon>Bacillati</taxon>
        <taxon>Actinomycetota</taxon>
        <taxon>Actinomycetes</taxon>
        <taxon>Pseudonocardiales</taxon>
        <taxon>Pseudonocardiaceae</taxon>
        <taxon>Haloechinothrix</taxon>
    </lineage>
</organism>
<name>A0A238VYV3_9PSEU</name>
<dbReference type="PANTHER" id="PTHR43194:SF2">
    <property type="entry name" value="PEROXISOMAL MEMBRANE PROTEIN LPX1"/>
    <property type="match status" value="1"/>
</dbReference>
<dbReference type="AlphaFoldDB" id="A0A238VYV3"/>
<evidence type="ECO:0000259" key="2">
    <source>
        <dbReference type="Pfam" id="PF12146"/>
    </source>
</evidence>
<feature type="domain" description="Serine aminopeptidase S33" evidence="2">
    <location>
        <begin position="46"/>
        <end position="296"/>
    </location>
</feature>
<sequence length="309" mass="33697">MTTVDHAGAAPAERQAAPWDPSQRHRMLTSDGTALHVRESGPSTAEVTVVLVHGWTQDNTCWEPVADRLSGDVRVLRYDHRGHGASAPAVPGSATIEQLADDLAELIDKRVPAGRLVLAGHSMGGMTIMALAERYPELVAQRVVGSAFVATSSGQMDRLTLGLPDLAARRVPQVESALQVLLEKRRKDTLPGNPRLLSPATRWLVFGKRARQADVLDVTRQALRAHPVSIAGFRDSMRGHDRRVALAALRDKATLVLVGDRDRLCPVEHAQVIADQLPDAEYVLYPGAGHMLTYERSREVAEHINDLIT</sequence>